<keyword evidence="1" id="KW-0378">Hydrolase</keyword>
<dbReference type="SUPFAM" id="SSF82708">
    <property type="entry name" value="R3H domain"/>
    <property type="match status" value="1"/>
</dbReference>
<organism evidence="4">
    <name type="scientific">Wuchereria bancrofti</name>
    <dbReference type="NCBI Taxonomy" id="6293"/>
    <lineage>
        <taxon>Eukaryota</taxon>
        <taxon>Metazoa</taxon>
        <taxon>Ecdysozoa</taxon>
        <taxon>Nematoda</taxon>
        <taxon>Chromadorea</taxon>
        <taxon>Rhabditida</taxon>
        <taxon>Spirurina</taxon>
        <taxon>Spiruromorpha</taxon>
        <taxon>Filarioidea</taxon>
        <taxon>Onchocercidae</taxon>
        <taxon>Wuchereria</taxon>
    </lineage>
</organism>
<proteinExistence type="predicted"/>
<name>A0A1I8EPJ2_WUCBA</name>
<feature type="domain" description="Helicase ATP-binding" evidence="3">
    <location>
        <begin position="183"/>
        <end position="334"/>
    </location>
</feature>
<dbReference type="GO" id="GO:0016787">
    <property type="term" value="F:hydrolase activity"/>
    <property type="evidence" value="ECO:0007669"/>
    <property type="project" value="UniProtKB-KW"/>
</dbReference>
<dbReference type="PANTHER" id="PTHR18934:SF213">
    <property type="entry name" value="3'-5' RNA HELICASE YTHDC2"/>
    <property type="match status" value="1"/>
</dbReference>
<dbReference type="Gene3D" id="3.40.50.300">
    <property type="entry name" value="P-loop containing nucleotide triphosphate hydrolases"/>
    <property type="match status" value="1"/>
</dbReference>
<dbReference type="Gene3D" id="3.30.1370.50">
    <property type="entry name" value="R3H-like domain"/>
    <property type="match status" value="1"/>
</dbReference>
<dbReference type="STRING" id="6293.A0A1I8EPJ2"/>
<dbReference type="InterPro" id="IPR011545">
    <property type="entry name" value="DEAD/DEAH_box_helicase_dom"/>
</dbReference>
<dbReference type="Pfam" id="PF01424">
    <property type="entry name" value="R3H"/>
    <property type="match status" value="1"/>
</dbReference>
<dbReference type="GO" id="GO:0003723">
    <property type="term" value="F:RNA binding"/>
    <property type="evidence" value="ECO:0007669"/>
    <property type="project" value="TreeGrafter"/>
</dbReference>
<dbReference type="AlphaFoldDB" id="A0A1I8EPJ2"/>
<dbReference type="InterPro" id="IPR014001">
    <property type="entry name" value="Helicase_ATP-bd"/>
</dbReference>
<accession>A0A1I8EPJ2</accession>
<evidence type="ECO:0000259" key="2">
    <source>
        <dbReference type="PROSITE" id="PS51061"/>
    </source>
</evidence>
<evidence type="ECO:0000259" key="3">
    <source>
        <dbReference type="PROSITE" id="PS51192"/>
    </source>
</evidence>
<dbReference type="InterPro" id="IPR036867">
    <property type="entry name" value="R3H_dom_sf"/>
</dbReference>
<dbReference type="GO" id="GO:0005524">
    <property type="term" value="F:ATP binding"/>
    <property type="evidence" value="ECO:0007669"/>
    <property type="project" value="InterPro"/>
</dbReference>
<dbReference type="Pfam" id="PF00270">
    <property type="entry name" value="DEAD"/>
    <property type="match status" value="1"/>
</dbReference>
<evidence type="ECO:0008006" key="5">
    <source>
        <dbReference type="Google" id="ProtNLM"/>
    </source>
</evidence>
<dbReference type="PROSITE" id="PS51061">
    <property type="entry name" value="R3H"/>
    <property type="match status" value="1"/>
</dbReference>
<reference evidence="4" key="1">
    <citation type="submission" date="2016-11" db="UniProtKB">
        <authorList>
            <consortium name="WormBaseParasite"/>
        </authorList>
    </citation>
    <scope>IDENTIFICATION</scope>
    <source>
        <strain evidence="4">pt0022</strain>
    </source>
</reference>
<dbReference type="PROSITE" id="PS51192">
    <property type="entry name" value="HELICASE_ATP_BIND_1"/>
    <property type="match status" value="1"/>
</dbReference>
<dbReference type="WBParaSite" id="maker-PairedContig_386-snap-gene-0.17-mRNA-1">
    <property type="protein sequence ID" value="maker-PairedContig_386-snap-gene-0.17-mRNA-1"/>
    <property type="gene ID" value="maker-PairedContig_386-snap-gene-0.17"/>
</dbReference>
<dbReference type="InterPro" id="IPR027417">
    <property type="entry name" value="P-loop_NTPase"/>
</dbReference>
<dbReference type="CDD" id="cd17917">
    <property type="entry name" value="DEXHc_RHA-like"/>
    <property type="match status" value="1"/>
</dbReference>
<dbReference type="CDD" id="cd02325">
    <property type="entry name" value="R3H"/>
    <property type="match status" value="1"/>
</dbReference>
<feature type="domain" description="R3H" evidence="2">
    <location>
        <begin position="28"/>
        <end position="90"/>
    </location>
</feature>
<dbReference type="PROSITE" id="PS00690">
    <property type="entry name" value="DEAH_ATP_HELICASE"/>
    <property type="match status" value="1"/>
</dbReference>
<dbReference type="InterPro" id="IPR002464">
    <property type="entry name" value="DNA/RNA_helicase_DEAH_CS"/>
</dbReference>
<dbReference type="InterPro" id="IPR001374">
    <property type="entry name" value="R3H_dom"/>
</dbReference>
<sequence>MSQTFGQRSDFIDFDDGFEAEERENDGDSFEENIRKQLLEFRSGTEREIILEPLSIEKRKIVHCIAMNCSLKSHSIGSGCNRRVVVTRFPHVDLCTYTNARDSEPIVLSIFQKRALSRFLTIFPLGYGDIDLYLRSGNATRQVGRYHSSFNRPMLVPPCTSVRHSMENFRKSLPTYAMREEILKTIRNHKVTMIVGGTGCGKTTQVPQFILEDAAEHQQAVRIFCTQPRRLPVLAVSARVAKERNEKLGSTVGYHIRLEQKTSEQTVLTYCTSGVLLRLLTNDTNASNISHIILDEIHEREQKTDYLLIALRQALKNRDDLRVTNSRENANMTL</sequence>
<protein>
    <recommendedName>
        <fullName evidence="5">Helicase ATP-binding domain-containing protein</fullName>
    </recommendedName>
</protein>
<dbReference type="GO" id="GO:0004386">
    <property type="term" value="F:helicase activity"/>
    <property type="evidence" value="ECO:0007669"/>
    <property type="project" value="TreeGrafter"/>
</dbReference>
<dbReference type="SMART" id="SM00487">
    <property type="entry name" value="DEXDc"/>
    <property type="match status" value="1"/>
</dbReference>
<dbReference type="SMART" id="SM00393">
    <property type="entry name" value="R3H"/>
    <property type="match status" value="1"/>
</dbReference>
<dbReference type="SUPFAM" id="SSF52540">
    <property type="entry name" value="P-loop containing nucleoside triphosphate hydrolases"/>
    <property type="match status" value="1"/>
</dbReference>
<evidence type="ECO:0000313" key="4">
    <source>
        <dbReference type="WBParaSite" id="maker-PairedContig_386-snap-gene-0.17-mRNA-1"/>
    </source>
</evidence>
<dbReference type="PANTHER" id="PTHR18934">
    <property type="entry name" value="ATP-DEPENDENT RNA HELICASE"/>
    <property type="match status" value="1"/>
</dbReference>
<evidence type="ECO:0000256" key="1">
    <source>
        <dbReference type="ARBA" id="ARBA00022801"/>
    </source>
</evidence>